<feature type="domain" description="Histidine kinase/HSP90-like ATPase" evidence="10">
    <location>
        <begin position="272"/>
        <end position="362"/>
    </location>
</feature>
<evidence type="ECO:0000259" key="11">
    <source>
        <dbReference type="Pfam" id="PF07730"/>
    </source>
</evidence>
<feature type="domain" description="Signal transduction histidine kinase subgroup 3 dimerisation and phosphoacceptor" evidence="11">
    <location>
        <begin position="168"/>
        <end position="231"/>
    </location>
</feature>
<keyword evidence="7" id="KW-0067">ATP-binding</keyword>
<keyword evidence="4" id="KW-0808">Transferase</keyword>
<dbReference type="GO" id="GO:0005524">
    <property type="term" value="F:ATP binding"/>
    <property type="evidence" value="ECO:0007669"/>
    <property type="project" value="UniProtKB-KW"/>
</dbReference>
<dbReference type="EMBL" id="BNBF01000001">
    <property type="protein sequence ID" value="GHG32774.1"/>
    <property type="molecule type" value="Genomic_DNA"/>
</dbReference>
<keyword evidence="14" id="KW-1185">Reference proteome</keyword>
<comment type="catalytic activity">
    <reaction evidence="1">
        <text>ATP + protein L-histidine = ADP + protein N-phospho-L-histidine.</text>
        <dbReference type="EC" id="2.7.13.3"/>
    </reaction>
</comment>
<dbReference type="EC" id="2.7.13.3" evidence="2"/>
<keyword evidence="9" id="KW-0812">Transmembrane</keyword>
<gene>
    <name evidence="13" type="ORF">GCM10018980_00990</name>
</gene>
<dbReference type="InterPro" id="IPR036890">
    <property type="entry name" value="HATPase_C_sf"/>
</dbReference>
<dbReference type="Proteomes" id="UP000619355">
    <property type="component" value="Unassembled WGS sequence"/>
</dbReference>
<dbReference type="Pfam" id="PF02518">
    <property type="entry name" value="HATPase_c"/>
    <property type="match status" value="1"/>
</dbReference>
<keyword evidence="5" id="KW-0547">Nucleotide-binding</keyword>
<keyword evidence="3" id="KW-0597">Phosphoprotein</keyword>
<evidence type="ECO:0000256" key="9">
    <source>
        <dbReference type="SAM" id="Phobius"/>
    </source>
</evidence>
<dbReference type="Gene3D" id="1.20.5.1930">
    <property type="match status" value="1"/>
</dbReference>
<proteinExistence type="predicted"/>
<protein>
    <recommendedName>
        <fullName evidence="2">histidine kinase</fullName>
        <ecNumber evidence="2">2.7.13.3</ecNumber>
    </recommendedName>
</protein>
<evidence type="ECO:0000256" key="5">
    <source>
        <dbReference type="ARBA" id="ARBA00022741"/>
    </source>
</evidence>
<evidence type="ECO:0000256" key="4">
    <source>
        <dbReference type="ARBA" id="ARBA00022679"/>
    </source>
</evidence>
<dbReference type="GO" id="GO:0046983">
    <property type="term" value="F:protein dimerization activity"/>
    <property type="evidence" value="ECO:0007669"/>
    <property type="project" value="InterPro"/>
</dbReference>
<sequence>MTRRPPPLLLDGAAVAMALLDVWAHWDIDEPLRMACGLGAAVVLVLRRRQPLLTFLLTLPAVLLSDAVVACLAALYTLASLSRPRTLLLLCALAFACCDTMSLPAPELDLTDTRKLIAFGYSAATAAAAVFLGQLVRTRHDLSLRLTEISEARDHQQLLTAQAVLAKERAQLAREMHDVVSHQVSLIAVRAGALQVGARDADTKDAAATIRRLSVQTLDELRHMVGVLRASGGHPTELTPQPALADIRRLADNCGIETRLSMDLPEGLPATVQRAVYRTVQEALTNTRKHAPGATACIDLLHADGSVRVRVTNTAPTQPPLPLPGAHHGLIGLRQRAELLGGTMTSGPTGDGGYEVCVVLPANLAG</sequence>
<keyword evidence="9" id="KW-0472">Membrane</keyword>
<evidence type="ECO:0000256" key="2">
    <source>
        <dbReference type="ARBA" id="ARBA00012438"/>
    </source>
</evidence>
<feature type="transmembrane region" description="Helical" evidence="9">
    <location>
        <begin position="52"/>
        <end position="75"/>
    </location>
</feature>
<evidence type="ECO:0000313" key="13">
    <source>
        <dbReference type="EMBL" id="GHG32774.1"/>
    </source>
</evidence>
<keyword evidence="9" id="KW-1133">Transmembrane helix</keyword>
<comment type="caution">
    <text evidence="13">The sequence shown here is derived from an EMBL/GenBank/DDBJ whole genome shotgun (WGS) entry which is preliminary data.</text>
</comment>
<evidence type="ECO:0000259" key="10">
    <source>
        <dbReference type="Pfam" id="PF02518"/>
    </source>
</evidence>
<evidence type="ECO:0000256" key="1">
    <source>
        <dbReference type="ARBA" id="ARBA00000085"/>
    </source>
</evidence>
<dbReference type="InterPro" id="IPR003594">
    <property type="entry name" value="HATPase_dom"/>
</dbReference>
<dbReference type="RefSeq" id="WP_189977173.1">
    <property type="nucleotide sequence ID" value="NZ_BNBF01000001.1"/>
</dbReference>
<evidence type="ECO:0000256" key="3">
    <source>
        <dbReference type="ARBA" id="ARBA00022553"/>
    </source>
</evidence>
<dbReference type="PANTHER" id="PTHR24421">
    <property type="entry name" value="NITRATE/NITRITE SENSOR PROTEIN NARX-RELATED"/>
    <property type="match status" value="1"/>
</dbReference>
<organism evidence="13 14">
    <name type="scientific">Streptomyces capoamus</name>
    <dbReference type="NCBI Taxonomy" id="68183"/>
    <lineage>
        <taxon>Bacteria</taxon>
        <taxon>Bacillati</taxon>
        <taxon>Actinomycetota</taxon>
        <taxon>Actinomycetes</taxon>
        <taxon>Kitasatosporales</taxon>
        <taxon>Streptomycetaceae</taxon>
        <taxon>Streptomyces</taxon>
    </lineage>
</organism>
<dbReference type="CDD" id="cd16917">
    <property type="entry name" value="HATPase_UhpB-NarQ-NarX-like"/>
    <property type="match status" value="1"/>
</dbReference>
<evidence type="ECO:0000256" key="8">
    <source>
        <dbReference type="ARBA" id="ARBA00023012"/>
    </source>
</evidence>
<evidence type="ECO:0000256" key="6">
    <source>
        <dbReference type="ARBA" id="ARBA00022777"/>
    </source>
</evidence>
<dbReference type="Pfam" id="PF23539">
    <property type="entry name" value="DUF7134"/>
    <property type="match status" value="1"/>
</dbReference>
<accession>A0A919BZ33</accession>
<dbReference type="AlphaFoldDB" id="A0A919BZ33"/>
<dbReference type="Gene3D" id="3.30.565.10">
    <property type="entry name" value="Histidine kinase-like ATPase, C-terminal domain"/>
    <property type="match status" value="1"/>
</dbReference>
<evidence type="ECO:0000256" key="7">
    <source>
        <dbReference type="ARBA" id="ARBA00022840"/>
    </source>
</evidence>
<keyword evidence="8" id="KW-0902">Two-component regulatory system</keyword>
<dbReference type="GO" id="GO:0000155">
    <property type="term" value="F:phosphorelay sensor kinase activity"/>
    <property type="evidence" value="ECO:0007669"/>
    <property type="project" value="InterPro"/>
</dbReference>
<evidence type="ECO:0000313" key="14">
    <source>
        <dbReference type="Proteomes" id="UP000619355"/>
    </source>
</evidence>
<dbReference type="GO" id="GO:0016020">
    <property type="term" value="C:membrane"/>
    <property type="evidence" value="ECO:0007669"/>
    <property type="project" value="InterPro"/>
</dbReference>
<dbReference type="PANTHER" id="PTHR24421:SF10">
    <property type="entry name" value="NITRATE_NITRITE SENSOR PROTEIN NARQ"/>
    <property type="match status" value="1"/>
</dbReference>
<feature type="transmembrane region" description="Helical" evidence="9">
    <location>
        <begin position="117"/>
        <end position="136"/>
    </location>
</feature>
<dbReference type="Pfam" id="PF07730">
    <property type="entry name" value="HisKA_3"/>
    <property type="match status" value="1"/>
</dbReference>
<feature type="domain" description="DUF7134" evidence="12">
    <location>
        <begin position="7"/>
        <end position="140"/>
    </location>
</feature>
<dbReference type="InterPro" id="IPR055558">
    <property type="entry name" value="DUF7134"/>
</dbReference>
<evidence type="ECO:0000259" key="12">
    <source>
        <dbReference type="Pfam" id="PF23539"/>
    </source>
</evidence>
<reference evidence="14" key="1">
    <citation type="journal article" date="2019" name="Int. J. Syst. Evol. Microbiol.">
        <title>The Global Catalogue of Microorganisms (GCM) 10K type strain sequencing project: providing services to taxonomists for standard genome sequencing and annotation.</title>
        <authorList>
            <consortium name="The Broad Institute Genomics Platform"/>
            <consortium name="The Broad Institute Genome Sequencing Center for Infectious Disease"/>
            <person name="Wu L."/>
            <person name="Ma J."/>
        </authorList>
    </citation>
    <scope>NUCLEOTIDE SEQUENCE [LARGE SCALE GENOMIC DNA]</scope>
    <source>
        <strain evidence="14">JCM 4253</strain>
    </source>
</reference>
<keyword evidence="6 13" id="KW-0418">Kinase</keyword>
<dbReference type="SUPFAM" id="SSF55874">
    <property type="entry name" value="ATPase domain of HSP90 chaperone/DNA topoisomerase II/histidine kinase"/>
    <property type="match status" value="1"/>
</dbReference>
<dbReference type="InterPro" id="IPR050482">
    <property type="entry name" value="Sensor_HK_TwoCompSys"/>
</dbReference>
<name>A0A919BZ33_9ACTN</name>
<dbReference type="InterPro" id="IPR011712">
    <property type="entry name" value="Sig_transdc_His_kin_sub3_dim/P"/>
</dbReference>